<dbReference type="RefSeq" id="WP_091759000.1">
    <property type="nucleotide sequence ID" value="NZ_FOHB01000004.1"/>
</dbReference>
<dbReference type="AlphaFoldDB" id="A0A1H9W3J0"/>
<feature type="compositionally biased region" description="Basic and acidic residues" evidence="1">
    <location>
        <begin position="100"/>
        <end position="116"/>
    </location>
</feature>
<evidence type="ECO:0008006" key="4">
    <source>
        <dbReference type="Google" id="ProtNLM"/>
    </source>
</evidence>
<gene>
    <name evidence="2" type="ORF">SAMN05216199_2753</name>
</gene>
<feature type="compositionally biased region" description="Acidic residues" evidence="1">
    <location>
        <begin position="150"/>
        <end position="173"/>
    </location>
</feature>
<name>A0A1H9W3J0_9MICO</name>
<keyword evidence="3" id="KW-1185">Reference proteome</keyword>
<dbReference type="STRING" id="587636.SAMN05216199_2753"/>
<evidence type="ECO:0000313" key="2">
    <source>
        <dbReference type="EMBL" id="SES28311.1"/>
    </source>
</evidence>
<feature type="compositionally biased region" description="Acidic residues" evidence="1">
    <location>
        <begin position="117"/>
        <end position="138"/>
    </location>
</feature>
<organism evidence="2 3">
    <name type="scientific">Pedococcus cremeus</name>
    <dbReference type="NCBI Taxonomy" id="587636"/>
    <lineage>
        <taxon>Bacteria</taxon>
        <taxon>Bacillati</taxon>
        <taxon>Actinomycetota</taxon>
        <taxon>Actinomycetes</taxon>
        <taxon>Micrococcales</taxon>
        <taxon>Intrasporangiaceae</taxon>
        <taxon>Pedococcus</taxon>
    </lineage>
</organism>
<proteinExistence type="predicted"/>
<reference evidence="3" key="1">
    <citation type="submission" date="2016-10" db="EMBL/GenBank/DDBJ databases">
        <authorList>
            <person name="Varghese N."/>
            <person name="Submissions S."/>
        </authorList>
    </citation>
    <scope>NUCLEOTIDE SEQUENCE [LARGE SCALE GENOMIC DNA]</scope>
    <source>
        <strain evidence="3">CGMCC 1.6963</strain>
    </source>
</reference>
<feature type="region of interest" description="Disordered" evidence="1">
    <location>
        <begin position="77"/>
        <end position="192"/>
    </location>
</feature>
<protein>
    <recommendedName>
        <fullName evidence="4">WXG100 family type VII secretion target</fullName>
    </recommendedName>
</protein>
<evidence type="ECO:0000256" key="1">
    <source>
        <dbReference type="SAM" id="MobiDB-lite"/>
    </source>
</evidence>
<dbReference type="Proteomes" id="UP000199019">
    <property type="component" value="Unassembled WGS sequence"/>
</dbReference>
<dbReference type="InterPro" id="IPR036689">
    <property type="entry name" value="ESAT-6-like_sf"/>
</dbReference>
<accession>A0A1H9W3J0</accession>
<dbReference type="EMBL" id="FOHB01000004">
    <property type="protein sequence ID" value="SES28311.1"/>
    <property type="molecule type" value="Genomic_DNA"/>
</dbReference>
<dbReference type="Gene3D" id="1.10.287.1060">
    <property type="entry name" value="ESAT-6-like"/>
    <property type="match status" value="1"/>
</dbReference>
<dbReference type="SUPFAM" id="SSF140453">
    <property type="entry name" value="EsxAB dimer-like"/>
    <property type="match status" value="1"/>
</dbReference>
<sequence length="392" mass="40545">MGGEGARKGMDADKVRAIADRLSHAQRSIAEAAGKADTAVRTLRPVWTGDDAKTFFGAWPALRESLESGALQVESLQKRLREELGDQEQTSGVGGGGGGGDRDGDGIPNRRDRDSDNDGTPDDRDTDDDNDGTPDAEDPDRPGIKAGVDIPEDADRDGYDDTTGEEVDSDGDGTPDLRDPDGLPGGPTAWNKNWEKEWVDNGAQHKADPRVDLSVDLGTAEKEFWDKSVYDKTWGDEDGTHATVDLLSTEGKGEGSFSLGRDGLTTAGTLTAGAYLAKVNGAWSNSHGTSASGSAYVGGEANAKAGVSLGLDGFKGNAGVDAFVGGKAEGSINQSLGPMDVGVGGEISYGVGAHAEVDGEFSADRVGVSVDIGATLGIGGGLEFDLGFDPPW</sequence>
<evidence type="ECO:0000313" key="3">
    <source>
        <dbReference type="Proteomes" id="UP000199019"/>
    </source>
</evidence>